<proteinExistence type="inferred from homology"/>
<dbReference type="InterPro" id="IPR028909">
    <property type="entry name" value="bL21-like"/>
</dbReference>
<comment type="caution">
    <text evidence="7">The sequence shown here is derived from an EMBL/GenBank/DDBJ whole genome shotgun (WGS) entry which is preliminary data.</text>
</comment>
<dbReference type="InterPro" id="IPR001787">
    <property type="entry name" value="Ribosomal_bL21"/>
</dbReference>
<dbReference type="GO" id="GO:0005840">
    <property type="term" value="C:ribosome"/>
    <property type="evidence" value="ECO:0007669"/>
    <property type="project" value="UniProtKB-KW"/>
</dbReference>
<dbReference type="PANTHER" id="PTHR21349">
    <property type="entry name" value="50S RIBOSOMAL PROTEIN L21"/>
    <property type="match status" value="1"/>
</dbReference>
<sequence length="126" mass="13403">MFAVIKTGGKQYRVAANDVITVATLEGEAGAAVTFGDVLLFGDGETTQVGTPLLSGIGVTGEIVQHGRTRKVIAFKKRRRQNSRRRRGHRQDFTLVRITEISAGGKSSKAEPRKAKAQAAPAAAAE</sequence>
<dbReference type="InterPro" id="IPR036164">
    <property type="entry name" value="bL21-like_sf"/>
</dbReference>
<dbReference type="EMBL" id="BPQV01000002">
    <property type="protein sequence ID" value="GJE25852.1"/>
    <property type="molecule type" value="Genomic_DNA"/>
</dbReference>
<evidence type="ECO:0000256" key="4">
    <source>
        <dbReference type="HAMAP-Rule" id="MF_01363"/>
    </source>
</evidence>
<evidence type="ECO:0000256" key="6">
    <source>
        <dbReference type="SAM" id="MobiDB-lite"/>
    </source>
</evidence>
<accession>A0ABQ4T6Y5</accession>
<evidence type="ECO:0000313" key="7">
    <source>
        <dbReference type="EMBL" id="GJE25852.1"/>
    </source>
</evidence>
<dbReference type="NCBIfam" id="TIGR00061">
    <property type="entry name" value="L21"/>
    <property type="match status" value="1"/>
</dbReference>
<organism evidence="7 8">
    <name type="scientific">Methylobacterium organophilum</name>
    <dbReference type="NCBI Taxonomy" id="410"/>
    <lineage>
        <taxon>Bacteria</taxon>
        <taxon>Pseudomonadati</taxon>
        <taxon>Pseudomonadota</taxon>
        <taxon>Alphaproteobacteria</taxon>
        <taxon>Hyphomicrobiales</taxon>
        <taxon>Methylobacteriaceae</taxon>
        <taxon>Methylobacterium</taxon>
    </lineage>
</organism>
<dbReference type="HAMAP" id="MF_01363">
    <property type="entry name" value="Ribosomal_bL21"/>
    <property type="match status" value="1"/>
</dbReference>
<dbReference type="SUPFAM" id="SSF141091">
    <property type="entry name" value="L21p-like"/>
    <property type="match status" value="1"/>
</dbReference>
<feature type="region of interest" description="Disordered" evidence="6">
    <location>
        <begin position="103"/>
        <end position="126"/>
    </location>
</feature>
<protein>
    <recommendedName>
        <fullName evidence="4">Large ribosomal subunit protein bL21</fullName>
    </recommendedName>
</protein>
<keyword evidence="2 4" id="KW-0689">Ribosomal protein</keyword>
<keyword evidence="3 4" id="KW-0687">Ribonucleoprotein</keyword>
<name>A0ABQ4T6Y5_METOR</name>
<evidence type="ECO:0000256" key="3">
    <source>
        <dbReference type="ARBA" id="ARBA00023274"/>
    </source>
</evidence>
<comment type="subunit">
    <text evidence="4">Part of the 50S ribosomal subunit. Contacts protein L20.</text>
</comment>
<reference evidence="7" key="1">
    <citation type="journal article" date="2021" name="Front. Microbiol.">
        <title>Comprehensive Comparative Genomics and Phenotyping of Methylobacterium Species.</title>
        <authorList>
            <person name="Alessa O."/>
            <person name="Ogura Y."/>
            <person name="Fujitani Y."/>
            <person name="Takami H."/>
            <person name="Hayashi T."/>
            <person name="Sahin N."/>
            <person name="Tani A."/>
        </authorList>
    </citation>
    <scope>NUCLEOTIDE SEQUENCE</scope>
    <source>
        <strain evidence="7">NBRC 15689</strain>
    </source>
</reference>
<reference evidence="7" key="2">
    <citation type="submission" date="2021-08" db="EMBL/GenBank/DDBJ databases">
        <authorList>
            <person name="Tani A."/>
            <person name="Ola A."/>
            <person name="Ogura Y."/>
            <person name="Katsura K."/>
            <person name="Hayashi T."/>
        </authorList>
    </citation>
    <scope>NUCLEOTIDE SEQUENCE</scope>
    <source>
        <strain evidence="7">NBRC 15689</strain>
    </source>
</reference>
<comment type="similarity">
    <text evidence="1 4 5">Belongs to the bacterial ribosomal protein bL21 family.</text>
</comment>
<feature type="compositionally biased region" description="Low complexity" evidence="6">
    <location>
        <begin position="117"/>
        <end position="126"/>
    </location>
</feature>
<gene>
    <name evidence="4 7" type="primary">rplU</name>
    <name evidence="7" type="ORF">LKMONMHP_0695</name>
</gene>
<evidence type="ECO:0000256" key="1">
    <source>
        <dbReference type="ARBA" id="ARBA00008563"/>
    </source>
</evidence>
<evidence type="ECO:0000256" key="2">
    <source>
        <dbReference type="ARBA" id="ARBA00022980"/>
    </source>
</evidence>
<keyword evidence="8" id="KW-1185">Reference proteome</keyword>
<keyword evidence="4 5" id="KW-0694">RNA-binding</keyword>
<comment type="function">
    <text evidence="4 5">This protein binds to 23S rRNA in the presence of protein L20.</text>
</comment>
<evidence type="ECO:0000256" key="5">
    <source>
        <dbReference type="RuleBase" id="RU000562"/>
    </source>
</evidence>
<dbReference type="Pfam" id="PF00829">
    <property type="entry name" value="Ribosomal_L21p"/>
    <property type="match status" value="1"/>
</dbReference>
<evidence type="ECO:0000313" key="8">
    <source>
        <dbReference type="Proteomes" id="UP001055156"/>
    </source>
</evidence>
<keyword evidence="4 5" id="KW-0699">rRNA-binding</keyword>
<dbReference type="PANTHER" id="PTHR21349:SF0">
    <property type="entry name" value="LARGE RIBOSOMAL SUBUNIT PROTEIN BL21M"/>
    <property type="match status" value="1"/>
</dbReference>
<dbReference type="Proteomes" id="UP001055156">
    <property type="component" value="Unassembled WGS sequence"/>
</dbReference>